<dbReference type="Proteomes" id="UP001590951">
    <property type="component" value="Unassembled WGS sequence"/>
</dbReference>
<keyword evidence="1" id="KW-0812">Transmembrane</keyword>
<feature type="transmembrane region" description="Helical" evidence="1">
    <location>
        <begin position="20"/>
        <end position="40"/>
    </location>
</feature>
<gene>
    <name evidence="2" type="ORF">ABVK25_002375</name>
</gene>
<keyword evidence="1" id="KW-0472">Membrane</keyword>
<evidence type="ECO:0000313" key="3">
    <source>
        <dbReference type="Proteomes" id="UP001590951"/>
    </source>
</evidence>
<proteinExistence type="predicted"/>
<evidence type="ECO:0000256" key="1">
    <source>
        <dbReference type="SAM" id="Phobius"/>
    </source>
</evidence>
<accession>A0ABR4BHL6</accession>
<protein>
    <submittedName>
        <fullName evidence="2">Uncharacterized protein</fullName>
    </submittedName>
</protein>
<comment type="caution">
    <text evidence="2">The sequence shown here is derived from an EMBL/GenBank/DDBJ whole genome shotgun (WGS) entry which is preliminary data.</text>
</comment>
<name>A0ABR4BHL6_9LECA</name>
<keyword evidence="3" id="KW-1185">Reference proteome</keyword>
<evidence type="ECO:0000313" key="2">
    <source>
        <dbReference type="EMBL" id="KAL2057322.1"/>
    </source>
</evidence>
<organism evidence="2 3">
    <name type="scientific">Lepraria finkii</name>
    <dbReference type="NCBI Taxonomy" id="1340010"/>
    <lineage>
        <taxon>Eukaryota</taxon>
        <taxon>Fungi</taxon>
        <taxon>Dikarya</taxon>
        <taxon>Ascomycota</taxon>
        <taxon>Pezizomycotina</taxon>
        <taxon>Lecanoromycetes</taxon>
        <taxon>OSLEUM clade</taxon>
        <taxon>Lecanoromycetidae</taxon>
        <taxon>Lecanorales</taxon>
        <taxon>Lecanorineae</taxon>
        <taxon>Stereocaulaceae</taxon>
        <taxon>Lepraria</taxon>
    </lineage>
</organism>
<dbReference type="EMBL" id="JBHFEH010000005">
    <property type="protein sequence ID" value="KAL2057322.1"/>
    <property type="molecule type" value="Genomic_DNA"/>
</dbReference>
<sequence>MPVYSQTHSIAVIPPFKTIFLTLIRLQLYAFVLTAIRPALRPGLLLRSSTFLNLTLSNNPHDDLTSSNVKPLPPAPFDLHFTGGIVKIIEFIIPFPHPTQSAFYARPSSIPQGTGRKNGMREGRRNILKVPYRRIWIWIWI</sequence>
<reference evidence="2 3" key="1">
    <citation type="submission" date="2024-09" db="EMBL/GenBank/DDBJ databases">
        <title>Rethinking Asexuality: The Enigmatic Case of Functional Sexual Genes in Lepraria (Stereocaulaceae).</title>
        <authorList>
            <person name="Doellman M."/>
            <person name="Sun Y."/>
            <person name="Barcenas-Pena A."/>
            <person name="Lumbsch H.T."/>
            <person name="Grewe F."/>
        </authorList>
    </citation>
    <scope>NUCLEOTIDE SEQUENCE [LARGE SCALE GENOMIC DNA]</scope>
    <source>
        <strain evidence="2 3">Grewe 0041</strain>
    </source>
</reference>
<keyword evidence="1" id="KW-1133">Transmembrane helix</keyword>